<sequence length="313" mass="34250">MTCLGMDVGHSSVKLSWRCPDGKVVKLMIPSVVIPAMRITDKTAADTALDDTVDVAGNTYFIGNTALHEVGNLRVSGLHDRWLDMKEFRALVQGAIDKVTRNAGKIERIVTGLPASTFHEQQLKMRNIVSACLDTQIRVLPEPNGIYLQHMIGLEGGVRKDRVVNAGIVAIGRYTTDFMALLDGRWVEGVAGSCSGMSRAANLLLKQLKNEGLDVDYLDADDALWKREIRNYGKTVDVSRDADRALSILGSEIFDSASARFGDVGRKLEKIFVGGGGADLLIGELTEYWPQAELVEDPRFAVAEGFRRLGESL</sequence>
<dbReference type="Proteomes" id="UP000001362">
    <property type="component" value="Chromosome"/>
</dbReference>
<organism evidence="3 4">
    <name type="scientific">Acidithiobacillus ferrooxidans (strain ATCC 23270 / DSM 14882 / CIP 104768 / NCIMB 8455)</name>
    <name type="common">Ferrobacillus ferrooxidans (strain ATCC 23270)</name>
    <dbReference type="NCBI Taxonomy" id="243159"/>
    <lineage>
        <taxon>Bacteria</taxon>
        <taxon>Pseudomonadati</taxon>
        <taxon>Pseudomonadota</taxon>
        <taxon>Acidithiobacillia</taxon>
        <taxon>Acidithiobacillales</taxon>
        <taxon>Acidithiobacillaceae</taxon>
        <taxon>Acidithiobacillus</taxon>
    </lineage>
</organism>
<gene>
    <name evidence="3" type="ordered locus">AFE_1323</name>
</gene>
<keyword evidence="4" id="KW-1185">Reference proteome</keyword>
<dbReference type="EMBL" id="CP001219">
    <property type="protein sequence ID" value="ACK78695.1"/>
    <property type="molecule type" value="Genomic_DNA"/>
</dbReference>
<name>B7J9C8_ACIF2</name>
<protein>
    <submittedName>
        <fullName evidence="3">Uncharacterized protein</fullName>
    </submittedName>
</protein>
<dbReference type="InterPro" id="IPR049067">
    <property type="entry name" value="MreB-like_C"/>
</dbReference>
<feature type="domain" description="Actin homologue MreB-like C-terminal" evidence="2">
    <location>
        <begin position="168"/>
        <end position="286"/>
    </location>
</feature>
<dbReference type="KEGG" id="afr:AFE_1323"/>
<evidence type="ECO:0000313" key="3">
    <source>
        <dbReference type="EMBL" id="ACK78695.1"/>
    </source>
</evidence>
<evidence type="ECO:0000313" key="4">
    <source>
        <dbReference type="Proteomes" id="UP000001362"/>
    </source>
</evidence>
<dbReference type="HOGENOM" id="CLU_071027_0_0_6"/>
<reference evidence="3 4" key="1">
    <citation type="journal article" date="2008" name="BMC Genomics">
        <title>Acidithiobacillus ferrooxidans metabolism: from genome sequence to industrial applications.</title>
        <authorList>
            <person name="Valdes J."/>
            <person name="Pedroso I."/>
            <person name="Quatrini R."/>
            <person name="Dodson R.J."/>
            <person name="Tettelin H."/>
            <person name="Blake R.II."/>
            <person name="Eisen J.A."/>
            <person name="Holmes D.S."/>
        </authorList>
    </citation>
    <scope>NUCLEOTIDE SEQUENCE [LARGE SCALE GENOMIC DNA]</scope>
    <source>
        <strain evidence="4">ATCC 23270 / DSM 14882 / CIP 104768 / NCIMB 8455</strain>
    </source>
</reference>
<dbReference type="Gene3D" id="3.30.420.40">
    <property type="match status" value="2"/>
</dbReference>
<dbReference type="Pfam" id="PF21522">
    <property type="entry name" value="MreB-like_C"/>
    <property type="match status" value="1"/>
</dbReference>
<feature type="domain" description="Actin-like protein N-terminal" evidence="1">
    <location>
        <begin position="5"/>
        <end position="127"/>
    </location>
</feature>
<dbReference type="PaxDb" id="243159-AFE_1323"/>
<dbReference type="RefSeq" id="WP_012606994.1">
    <property type="nucleotide sequence ID" value="NC_011761.1"/>
</dbReference>
<dbReference type="AlphaFoldDB" id="B7J9C8"/>
<dbReference type="InterPro" id="IPR040607">
    <property type="entry name" value="ALP_N"/>
</dbReference>
<evidence type="ECO:0000259" key="1">
    <source>
        <dbReference type="Pfam" id="PF17989"/>
    </source>
</evidence>
<dbReference type="InterPro" id="IPR043129">
    <property type="entry name" value="ATPase_NBD"/>
</dbReference>
<evidence type="ECO:0000259" key="2">
    <source>
        <dbReference type="Pfam" id="PF21522"/>
    </source>
</evidence>
<dbReference type="Pfam" id="PF17989">
    <property type="entry name" value="ALP_N"/>
    <property type="match status" value="1"/>
</dbReference>
<dbReference type="SUPFAM" id="SSF53067">
    <property type="entry name" value="Actin-like ATPase domain"/>
    <property type="match status" value="2"/>
</dbReference>
<dbReference type="GeneID" id="65280571"/>
<dbReference type="STRING" id="243159.AFE_1323"/>
<proteinExistence type="predicted"/>
<dbReference type="eggNOG" id="COG0443">
    <property type="taxonomic scope" value="Bacteria"/>
</dbReference>
<accession>B7J9C8</accession>